<dbReference type="InterPro" id="IPR023620">
    <property type="entry name" value="SmpB"/>
</dbReference>
<evidence type="ECO:0000313" key="4">
    <source>
        <dbReference type="EMBL" id="ELA08910.1"/>
    </source>
</evidence>
<gene>
    <name evidence="3 4" type="primary">smpB</name>
    <name evidence="4" type="ORF">MOMA_00825</name>
</gene>
<dbReference type="SUPFAM" id="SSF74982">
    <property type="entry name" value="Small protein B (SmpB)"/>
    <property type="match status" value="1"/>
</dbReference>
<dbReference type="EMBL" id="ANIN01000001">
    <property type="protein sequence ID" value="ELA08910.1"/>
    <property type="molecule type" value="Genomic_DNA"/>
</dbReference>
<dbReference type="CDD" id="cd09294">
    <property type="entry name" value="SmpB"/>
    <property type="match status" value="1"/>
</dbReference>
<evidence type="ECO:0000313" key="5">
    <source>
        <dbReference type="Proteomes" id="UP000023795"/>
    </source>
</evidence>
<dbReference type="PATRIC" id="fig|1230338.3.peg.177"/>
<accession>L2F7M3</accession>
<dbReference type="NCBIfam" id="NF003843">
    <property type="entry name" value="PRK05422.1"/>
    <property type="match status" value="1"/>
</dbReference>
<dbReference type="Gene3D" id="2.40.280.10">
    <property type="match status" value="1"/>
</dbReference>
<comment type="subcellular location">
    <subcellularLocation>
        <location evidence="3">Cytoplasm</location>
    </subcellularLocation>
    <text evidence="3">The tmRNA-SmpB complex associates with stalled 70S ribosomes.</text>
</comment>
<dbReference type="eggNOG" id="COG0691">
    <property type="taxonomic scope" value="Bacteria"/>
</dbReference>
<dbReference type="GO" id="GO:0003723">
    <property type="term" value="F:RNA binding"/>
    <property type="evidence" value="ECO:0007669"/>
    <property type="project" value="UniProtKB-UniRule"/>
</dbReference>
<dbReference type="PROSITE" id="PS01317">
    <property type="entry name" value="SSRP"/>
    <property type="match status" value="1"/>
</dbReference>
<reference evidence="4 5" key="1">
    <citation type="journal article" date="2013" name="Genome Announc.">
        <title>Genome Sequence of Moraxella macacae 0408225, a Novel Bacterial Species Isolated from a Cynomolgus Macaque with Epistaxis.</title>
        <authorList>
            <person name="Ladner J.T."/>
            <person name="Whitehouse C.A."/>
            <person name="Koroleva G.I."/>
            <person name="Palacios G.F."/>
        </authorList>
    </citation>
    <scope>NUCLEOTIDE SEQUENCE [LARGE SCALE GENOMIC DNA]</scope>
    <source>
        <strain evidence="4 5">0408225</strain>
    </source>
</reference>
<dbReference type="Pfam" id="PF01668">
    <property type="entry name" value="SmpB"/>
    <property type="match status" value="1"/>
</dbReference>
<keyword evidence="5" id="KW-1185">Reference proteome</keyword>
<evidence type="ECO:0000256" key="3">
    <source>
        <dbReference type="HAMAP-Rule" id="MF_00023"/>
    </source>
</evidence>
<dbReference type="InterPro" id="IPR020081">
    <property type="entry name" value="SsrA-bd_prot_CS"/>
</dbReference>
<dbReference type="STRING" id="1230338.MOMA_00825"/>
<keyword evidence="1 3" id="KW-0963">Cytoplasm</keyword>
<comment type="caution">
    <text evidence="4">The sequence shown here is derived from an EMBL/GenBank/DDBJ whole genome shotgun (WGS) entry which is preliminary data.</text>
</comment>
<dbReference type="PANTHER" id="PTHR30308">
    <property type="entry name" value="TMRNA-BINDING COMPONENT OF TRANS-TRANSLATION TAGGING COMPLEX"/>
    <property type="match status" value="1"/>
</dbReference>
<dbReference type="AlphaFoldDB" id="L2F7M3"/>
<comment type="similarity">
    <text evidence="3">Belongs to the SmpB family.</text>
</comment>
<comment type="function">
    <text evidence="3">Required for rescue of stalled ribosomes mediated by trans-translation. Binds to transfer-messenger RNA (tmRNA), required for stable association of tmRNA with ribosomes. tmRNA and SmpB together mimic tRNA shape, replacing the anticodon stem-loop with SmpB. tmRNA is encoded by the ssrA gene; the 2 termini fold to resemble tRNA(Ala) and it encodes a 'tag peptide', a short internal open reading frame. During trans-translation Ala-aminoacylated tmRNA acts like a tRNA, entering the A-site of stalled ribosomes, displacing the stalled mRNA. The ribosome then switches to translate the ORF on the tmRNA; the nascent peptide is terminated with the 'tag peptide' encoded by the tmRNA and targeted for degradation. The ribosome is freed to recommence translation, which seems to be the essential function of trans-translation.</text>
</comment>
<dbReference type="GO" id="GO:0070929">
    <property type="term" value="P:trans-translation"/>
    <property type="evidence" value="ECO:0007669"/>
    <property type="project" value="UniProtKB-UniRule"/>
</dbReference>
<keyword evidence="2 3" id="KW-0694">RNA-binding</keyword>
<dbReference type="Proteomes" id="UP000023795">
    <property type="component" value="Unassembled WGS sequence"/>
</dbReference>
<name>L2F7M3_9GAMM</name>
<evidence type="ECO:0000256" key="1">
    <source>
        <dbReference type="ARBA" id="ARBA00022490"/>
    </source>
</evidence>
<dbReference type="RefSeq" id="WP_009501287.1">
    <property type="nucleotide sequence ID" value="NZ_ANIN01000001.1"/>
</dbReference>
<dbReference type="InterPro" id="IPR000037">
    <property type="entry name" value="SsrA-bd_prot"/>
</dbReference>
<proteinExistence type="inferred from homology"/>
<organism evidence="4 5">
    <name type="scientific">Moraxella macacae 0408225</name>
    <dbReference type="NCBI Taxonomy" id="1230338"/>
    <lineage>
        <taxon>Bacteria</taxon>
        <taxon>Pseudomonadati</taxon>
        <taxon>Pseudomonadota</taxon>
        <taxon>Gammaproteobacteria</taxon>
        <taxon>Moraxellales</taxon>
        <taxon>Moraxellaceae</taxon>
        <taxon>Moraxella</taxon>
    </lineage>
</organism>
<evidence type="ECO:0000256" key="2">
    <source>
        <dbReference type="ARBA" id="ARBA00022884"/>
    </source>
</evidence>
<dbReference type="PANTHER" id="PTHR30308:SF2">
    <property type="entry name" value="SSRA-BINDING PROTEIN"/>
    <property type="match status" value="1"/>
</dbReference>
<protein>
    <recommendedName>
        <fullName evidence="3">SsrA-binding protein</fullName>
    </recommendedName>
    <alternativeName>
        <fullName evidence="3">Small protein B</fullName>
    </alternativeName>
</protein>
<dbReference type="GO" id="GO:0005829">
    <property type="term" value="C:cytosol"/>
    <property type="evidence" value="ECO:0007669"/>
    <property type="project" value="TreeGrafter"/>
</dbReference>
<dbReference type="HAMAP" id="MF_00023">
    <property type="entry name" value="SmpB"/>
    <property type="match status" value="1"/>
</dbReference>
<sequence>MSKKPKTPSLIASNKKARHEFFIEDSYEAGLELLGWEVKAIRAGKMRITESYIIFKNGEAFLFGAHIQPLISTSTHHVADPLRTRKLLLHRREIDKLFGMVNQKGHTCVALKIYWKAGRVKCEVALAKGKKLHDKRATLKERDYQRDKQRGFKNLAS</sequence>
<dbReference type="OrthoDB" id="9805462at2"/>
<dbReference type="GO" id="GO:0070930">
    <property type="term" value="P:trans-translation-dependent protein tagging"/>
    <property type="evidence" value="ECO:0007669"/>
    <property type="project" value="TreeGrafter"/>
</dbReference>
<dbReference type="NCBIfam" id="TIGR00086">
    <property type="entry name" value="smpB"/>
    <property type="match status" value="1"/>
</dbReference>